<dbReference type="GO" id="GO:0006412">
    <property type="term" value="P:translation"/>
    <property type="evidence" value="ECO:0007669"/>
    <property type="project" value="UniProtKB-UniRule"/>
</dbReference>
<evidence type="ECO:0000313" key="8">
    <source>
        <dbReference type="Proteomes" id="UP000003374"/>
    </source>
</evidence>
<keyword evidence="8" id="KW-1185">Reference proteome</keyword>
<evidence type="ECO:0000313" key="7">
    <source>
        <dbReference type="EMBL" id="EAR23407.1"/>
    </source>
</evidence>
<accession>A4BM69</accession>
<keyword evidence="2 5" id="KW-0689">Ribosomal protein</keyword>
<dbReference type="PANTHER" id="PTHR33343:SF1">
    <property type="entry name" value="LARGE RIBOSOMAL SUBUNIT PROTEIN BL35M"/>
    <property type="match status" value="1"/>
</dbReference>
<protein>
    <recommendedName>
        <fullName evidence="4 5">Large ribosomal subunit protein bL35</fullName>
    </recommendedName>
</protein>
<dbReference type="Pfam" id="PF01632">
    <property type="entry name" value="Ribosomal_L35p"/>
    <property type="match status" value="1"/>
</dbReference>
<dbReference type="STRING" id="314278.NB231_16343"/>
<keyword evidence="3 5" id="KW-0687">Ribonucleoprotein</keyword>
<reference evidence="7 8" key="1">
    <citation type="submission" date="2006-02" db="EMBL/GenBank/DDBJ databases">
        <authorList>
            <person name="Waterbury J."/>
            <person name="Ferriera S."/>
            <person name="Johnson J."/>
            <person name="Kravitz S."/>
            <person name="Halpern A."/>
            <person name="Remington K."/>
            <person name="Beeson K."/>
            <person name="Tran B."/>
            <person name="Rogers Y.-H."/>
            <person name="Friedman R."/>
            <person name="Venter J.C."/>
        </authorList>
    </citation>
    <scope>NUCLEOTIDE SEQUENCE [LARGE SCALE GENOMIC DNA]</scope>
    <source>
        <strain evidence="7 8">Nb-231</strain>
    </source>
</reference>
<dbReference type="SUPFAM" id="SSF143034">
    <property type="entry name" value="L35p-like"/>
    <property type="match status" value="1"/>
</dbReference>
<dbReference type="Gene3D" id="4.10.410.60">
    <property type="match status" value="1"/>
</dbReference>
<dbReference type="GO" id="GO:0003735">
    <property type="term" value="F:structural constituent of ribosome"/>
    <property type="evidence" value="ECO:0007669"/>
    <property type="project" value="InterPro"/>
</dbReference>
<dbReference type="InterPro" id="IPR021137">
    <property type="entry name" value="Ribosomal_bL35-like"/>
</dbReference>
<dbReference type="PANTHER" id="PTHR33343">
    <property type="entry name" value="54S RIBOSOMAL PROTEIN BL35M"/>
    <property type="match status" value="1"/>
</dbReference>
<evidence type="ECO:0000256" key="2">
    <source>
        <dbReference type="ARBA" id="ARBA00022980"/>
    </source>
</evidence>
<dbReference type="NCBIfam" id="TIGR00001">
    <property type="entry name" value="rpmI_bact"/>
    <property type="match status" value="1"/>
</dbReference>
<dbReference type="eggNOG" id="COG0291">
    <property type="taxonomic scope" value="Bacteria"/>
</dbReference>
<evidence type="ECO:0000256" key="6">
    <source>
        <dbReference type="RuleBase" id="RU000568"/>
    </source>
</evidence>
<evidence type="ECO:0000256" key="5">
    <source>
        <dbReference type="HAMAP-Rule" id="MF_00514"/>
    </source>
</evidence>
<comment type="similarity">
    <text evidence="1 5 6">Belongs to the bacterial ribosomal protein bL35 family.</text>
</comment>
<gene>
    <name evidence="5" type="primary">rpmI</name>
    <name evidence="7" type="ORF">NB231_16343</name>
</gene>
<organism evidence="7 8">
    <name type="scientific">Nitrococcus mobilis Nb-231</name>
    <dbReference type="NCBI Taxonomy" id="314278"/>
    <lineage>
        <taxon>Bacteria</taxon>
        <taxon>Pseudomonadati</taxon>
        <taxon>Pseudomonadota</taxon>
        <taxon>Gammaproteobacteria</taxon>
        <taxon>Chromatiales</taxon>
        <taxon>Ectothiorhodospiraceae</taxon>
        <taxon>Nitrococcus</taxon>
    </lineage>
</organism>
<dbReference type="HAMAP" id="MF_00514">
    <property type="entry name" value="Ribosomal_bL35"/>
    <property type="match status" value="1"/>
</dbReference>
<dbReference type="InterPro" id="IPR018265">
    <property type="entry name" value="Ribosomal_bL35_CS"/>
</dbReference>
<dbReference type="EMBL" id="AAOF01000001">
    <property type="protein sequence ID" value="EAR23407.1"/>
    <property type="molecule type" value="Genomic_DNA"/>
</dbReference>
<dbReference type="Proteomes" id="UP000003374">
    <property type="component" value="Unassembled WGS sequence"/>
</dbReference>
<evidence type="ECO:0000256" key="4">
    <source>
        <dbReference type="ARBA" id="ARBA00071664"/>
    </source>
</evidence>
<dbReference type="GO" id="GO:0022625">
    <property type="term" value="C:cytosolic large ribosomal subunit"/>
    <property type="evidence" value="ECO:0007669"/>
    <property type="project" value="TreeGrafter"/>
</dbReference>
<dbReference type="PROSITE" id="PS00936">
    <property type="entry name" value="RIBOSOMAL_L35"/>
    <property type="match status" value="1"/>
</dbReference>
<evidence type="ECO:0000256" key="3">
    <source>
        <dbReference type="ARBA" id="ARBA00023274"/>
    </source>
</evidence>
<dbReference type="HOGENOM" id="CLU_169643_4_3_6"/>
<sequence length="80" mass="9069">MFSAIFIIAQAESFGMPKIKTNRGAAKRFRKTASGRYKRAHAYHNHLLTKKDPKRKRGLRATALVAPADSAMVRRLLPYL</sequence>
<dbReference type="AlphaFoldDB" id="A4BM69"/>
<comment type="caution">
    <text evidence="7">The sequence shown here is derived from an EMBL/GenBank/DDBJ whole genome shotgun (WGS) entry which is preliminary data.</text>
</comment>
<dbReference type="PRINTS" id="PR00064">
    <property type="entry name" value="RIBOSOMALL35"/>
</dbReference>
<evidence type="ECO:0000256" key="1">
    <source>
        <dbReference type="ARBA" id="ARBA00006598"/>
    </source>
</evidence>
<dbReference type="InterPro" id="IPR001706">
    <property type="entry name" value="Ribosomal_bL35"/>
</dbReference>
<dbReference type="FunFam" id="4.10.410.60:FF:000001">
    <property type="entry name" value="50S ribosomal protein L35"/>
    <property type="match status" value="1"/>
</dbReference>
<dbReference type="InterPro" id="IPR037229">
    <property type="entry name" value="Ribosomal_bL35_sf"/>
</dbReference>
<name>A4BM69_9GAMM</name>
<proteinExistence type="inferred from homology"/>